<feature type="non-terminal residue" evidence="1">
    <location>
        <position position="1"/>
    </location>
</feature>
<proteinExistence type="predicted"/>
<sequence length="639" mass="71227">VRTDLSLLLECLKFQMKCPELQKQALLTIHSICEKRGLAVQYFQIMIPFCCLFHFHFIFVISEDNVDLLREMGGVTFVYNLSKSSIVHSEVKETALFTLGTLAEANVYCKNSLCRKETFADLAGWLMKEDVPLTQKRVSVYLLSVLVANNKSGQTLAQTTGCLDILLDLFRRTFPLSTEATLRAANASQTYQLWASVSIALCGCVNNPQNEEGQRICVAAFPTIKIWLQQITLPRTEIVQPICSLVAMTVANNSPLAAGLAQYGVVSHLFSLLASPHLDPEDRLSVLLTLGHCTEASEEHQYQLVQCGGLPLVITLLTEDTSEEVKKTATFILQTCKQASKSCLYLVLLSCQSCSCIMEAEDEQEDRDLSPLTECLGQPRALPLQQEESMKTIPTAYRKTSTLNQVEARGDGNIKHTVRNMIKNDSEPKNMTFTLSMLDEKANSSGGDVWCSVCKGTGALKSSQLRSVEGGREPHTTDNKLFKLPAPVRHSVPKEINCTDEEELQQCEMSKVGETPAEEHPLSHIRCAACVLPFEKVTSRTFASLQSSCQHSCDMHRALQEATERFRREHQDNTVRQTDPDPERASTAEPLRSWKNQSGIRLTPLQRGAKKDMLTSYNKTGPDLTPRKRSRLPEGLLHI</sequence>
<evidence type="ECO:0000313" key="2">
    <source>
        <dbReference type="Proteomes" id="UP000831701"/>
    </source>
</evidence>
<organism evidence="1 2">
    <name type="scientific">Scortum barcoo</name>
    <name type="common">barcoo grunter</name>
    <dbReference type="NCBI Taxonomy" id="214431"/>
    <lineage>
        <taxon>Eukaryota</taxon>
        <taxon>Metazoa</taxon>
        <taxon>Chordata</taxon>
        <taxon>Craniata</taxon>
        <taxon>Vertebrata</taxon>
        <taxon>Euteleostomi</taxon>
        <taxon>Actinopterygii</taxon>
        <taxon>Neopterygii</taxon>
        <taxon>Teleostei</taxon>
        <taxon>Neoteleostei</taxon>
        <taxon>Acanthomorphata</taxon>
        <taxon>Eupercaria</taxon>
        <taxon>Centrarchiformes</taxon>
        <taxon>Terapontoidei</taxon>
        <taxon>Terapontidae</taxon>
        <taxon>Scortum</taxon>
    </lineage>
</organism>
<dbReference type="Proteomes" id="UP000831701">
    <property type="component" value="Chromosome 6"/>
</dbReference>
<protein>
    <submittedName>
        <fullName evidence="1">Uncharacterized protein</fullName>
    </submittedName>
</protein>
<comment type="caution">
    <text evidence="1">The sequence shown here is derived from an EMBL/GenBank/DDBJ whole genome shotgun (WGS) entry which is preliminary data.</text>
</comment>
<evidence type="ECO:0000313" key="1">
    <source>
        <dbReference type="EMBL" id="KAI3371393.1"/>
    </source>
</evidence>
<keyword evidence="2" id="KW-1185">Reference proteome</keyword>
<gene>
    <name evidence="1" type="ORF">L3Q82_023995</name>
</gene>
<dbReference type="EMBL" id="CM041536">
    <property type="protein sequence ID" value="KAI3371393.1"/>
    <property type="molecule type" value="Genomic_DNA"/>
</dbReference>
<accession>A0ACB8WXG7</accession>
<reference evidence="1" key="1">
    <citation type="submission" date="2022-04" db="EMBL/GenBank/DDBJ databases">
        <title>Jade perch genome.</title>
        <authorList>
            <person name="Chao B."/>
        </authorList>
    </citation>
    <scope>NUCLEOTIDE SEQUENCE</scope>
    <source>
        <strain evidence="1">CB-2022</strain>
    </source>
</reference>
<name>A0ACB8WXG7_9TELE</name>